<protein>
    <submittedName>
        <fullName evidence="2">Putative Bax protein</fullName>
    </submittedName>
</protein>
<dbReference type="EMBL" id="FPHR01000021">
    <property type="protein sequence ID" value="SFV77286.1"/>
    <property type="molecule type" value="Genomic_DNA"/>
</dbReference>
<dbReference type="InterPro" id="IPR053195">
    <property type="entry name" value="Bax-like"/>
</dbReference>
<dbReference type="InterPro" id="IPR002901">
    <property type="entry name" value="MGlyc_endo_b_GlcNAc-like_dom"/>
</dbReference>
<evidence type="ECO:0000313" key="2">
    <source>
        <dbReference type="EMBL" id="SFV77286.1"/>
    </source>
</evidence>
<dbReference type="Gene3D" id="1.10.530.10">
    <property type="match status" value="1"/>
</dbReference>
<name>A0A1W1DA25_9ZZZZ</name>
<reference evidence="2" key="1">
    <citation type="submission" date="2016-10" db="EMBL/GenBank/DDBJ databases">
        <authorList>
            <person name="de Groot N.N."/>
        </authorList>
    </citation>
    <scope>NUCLEOTIDE SEQUENCE</scope>
</reference>
<proteinExistence type="predicted"/>
<gene>
    <name evidence="2" type="ORF">MNB_SUP05-4-598</name>
</gene>
<dbReference type="PANTHER" id="PTHR40572:SF1">
    <property type="entry name" value="PROTEIN BAX"/>
    <property type="match status" value="1"/>
</dbReference>
<dbReference type="SMART" id="SM00047">
    <property type="entry name" value="LYZ2"/>
    <property type="match status" value="1"/>
</dbReference>
<sequence length="242" mass="28083">MKILKFKYIALSAILATSSIHADEFWGLESWVSSLKTPNFEEITDVKERKQAFFNYLIPAISKQNTKIIQLRHNIITGDINQLKLAQIYKYYRVEEGDIEALLMRVDVVPASLILAQGAYESNWGRSRFAKYYHNFFGLWCFKKGCGVVPLQRNKKATHEVAKFSSLEKSIEYYIRSINRNSAYTTLRKIRKNKRDQKQPITGIALAEGLENYAEIGYEYVETVQSIINYNKLSKYDLINKP</sequence>
<evidence type="ECO:0000259" key="1">
    <source>
        <dbReference type="SMART" id="SM00047"/>
    </source>
</evidence>
<organism evidence="2">
    <name type="scientific">hydrothermal vent metagenome</name>
    <dbReference type="NCBI Taxonomy" id="652676"/>
    <lineage>
        <taxon>unclassified sequences</taxon>
        <taxon>metagenomes</taxon>
        <taxon>ecological metagenomes</taxon>
    </lineage>
</organism>
<feature type="domain" description="Mannosyl-glycoprotein endo-beta-N-acetylglucosamidase-like" evidence="1">
    <location>
        <begin position="82"/>
        <end position="221"/>
    </location>
</feature>
<dbReference type="AlphaFoldDB" id="A0A1W1DA25"/>
<dbReference type="GO" id="GO:0004040">
    <property type="term" value="F:amidase activity"/>
    <property type="evidence" value="ECO:0007669"/>
    <property type="project" value="InterPro"/>
</dbReference>
<dbReference type="PANTHER" id="PTHR40572">
    <property type="entry name" value="PROTEIN BAX"/>
    <property type="match status" value="1"/>
</dbReference>
<dbReference type="Pfam" id="PF01832">
    <property type="entry name" value="Glucosaminidase"/>
    <property type="match status" value="1"/>
</dbReference>
<accession>A0A1W1DA25</accession>